<dbReference type="eggNOG" id="COG3027">
    <property type="taxonomic scope" value="Bacteria"/>
</dbReference>
<dbReference type="KEGG" id="cpas:Clopa_3087"/>
<evidence type="ECO:0000256" key="1">
    <source>
        <dbReference type="ARBA" id="ARBA00004496"/>
    </source>
</evidence>
<evidence type="ECO:0000256" key="8">
    <source>
        <dbReference type="ARBA" id="ARBA00026068"/>
    </source>
</evidence>
<dbReference type="PANTHER" id="PTHR34981:SF1">
    <property type="entry name" value="CELL DIVISION PROTEIN ZAPA"/>
    <property type="match status" value="1"/>
</dbReference>
<evidence type="ECO:0000256" key="6">
    <source>
        <dbReference type="ARBA" id="ARBA00023306"/>
    </source>
</evidence>
<dbReference type="PANTHER" id="PTHR34981">
    <property type="entry name" value="CELL DIVISION PROTEIN ZAPA"/>
    <property type="match status" value="1"/>
</dbReference>
<dbReference type="InterPro" id="IPR036192">
    <property type="entry name" value="Cell_div_ZapA-like_sf"/>
</dbReference>
<dbReference type="SUPFAM" id="SSF102829">
    <property type="entry name" value="Cell division protein ZapA-like"/>
    <property type="match status" value="1"/>
</dbReference>
<evidence type="ECO:0000313" key="12">
    <source>
        <dbReference type="Proteomes" id="UP000013523"/>
    </source>
</evidence>
<evidence type="ECO:0000256" key="3">
    <source>
        <dbReference type="ARBA" id="ARBA00022490"/>
    </source>
</evidence>
<accession>R4K5Q5</accession>
<protein>
    <recommendedName>
        <fullName evidence="2">Cell division protein ZapA</fullName>
    </recommendedName>
    <alternativeName>
        <fullName evidence="9">Z ring-associated protein ZapA</fullName>
    </alternativeName>
</protein>
<dbReference type="GO" id="GO:0032153">
    <property type="term" value="C:cell division site"/>
    <property type="evidence" value="ECO:0007669"/>
    <property type="project" value="TreeGrafter"/>
</dbReference>
<dbReference type="GO" id="GO:0030428">
    <property type="term" value="C:cell septum"/>
    <property type="evidence" value="ECO:0007669"/>
    <property type="project" value="TreeGrafter"/>
</dbReference>
<feature type="coiled-coil region" evidence="10">
    <location>
        <begin position="83"/>
        <end position="210"/>
    </location>
</feature>
<sequence>MLKLKLDESKRVLNMSSVTVRVNNREYKLKGDEREEYLHTVATYVDKKIKNIMEKNSKLSTAEASILTALNLADDLFKAGYYNEELSDEIEKLKSNLKDANVKIEELKDELTKINEEKEQLLVKVEELKVNEDVIKRDKQIEELNRGMNLKNEEINSKEENNKKYLLEINRLKGDNKELKFKLQSSKYKVMDLENKYLESQVDLAKTKKEVIRNINKK</sequence>
<dbReference type="GO" id="GO:0043093">
    <property type="term" value="P:FtsZ-dependent cytokinesis"/>
    <property type="evidence" value="ECO:0007669"/>
    <property type="project" value="TreeGrafter"/>
</dbReference>
<dbReference type="STRING" id="86416.Clopa_3087"/>
<dbReference type="HOGENOM" id="CLU_116623_0_0_9"/>
<keyword evidence="12" id="KW-1185">Reference proteome</keyword>
<dbReference type="InterPro" id="IPR007838">
    <property type="entry name" value="Cell_div_ZapA-like"/>
</dbReference>
<organism evidence="11 12">
    <name type="scientific">Clostridium pasteurianum BC1</name>
    <dbReference type="NCBI Taxonomy" id="86416"/>
    <lineage>
        <taxon>Bacteria</taxon>
        <taxon>Bacillati</taxon>
        <taxon>Bacillota</taxon>
        <taxon>Clostridia</taxon>
        <taxon>Eubacteriales</taxon>
        <taxon>Clostridiaceae</taxon>
        <taxon>Clostridium</taxon>
    </lineage>
</organism>
<dbReference type="InterPro" id="IPR053712">
    <property type="entry name" value="Bac_CellDiv_Activator"/>
</dbReference>
<name>R4K5Q5_CLOPA</name>
<evidence type="ECO:0000256" key="5">
    <source>
        <dbReference type="ARBA" id="ARBA00023210"/>
    </source>
</evidence>
<evidence type="ECO:0000256" key="7">
    <source>
        <dbReference type="ARBA" id="ARBA00024910"/>
    </source>
</evidence>
<comment type="function">
    <text evidence="7">Activator of cell division through the inhibition of FtsZ GTPase activity, therefore promoting FtsZ assembly into bundles of protofilaments necessary for the formation of the division Z ring. It is recruited early at mid-cell but it is not essential for cell division.</text>
</comment>
<dbReference type="GO" id="GO:0000921">
    <property type="term" value="P:septin ring assembly"/>
    <property type="evidence" value="ECO:0007669"/>
    <property type="project" value="TreeGrafter"/>
</dbReference>
<keyword evidence="6" id="KW-0131">Cell cycle</keyword>
<dbReference type="Pfam" id="PF05164">
    <property type="entry name" value="ZapA"/>
    <property type="match status" value="1"/>
</dbReference>
<keyword evidence="3" id="KW-0963">Cytoplasm</keyword>
<evidence type="ECO:0000256" key="9">
    <source>
        <dbReference type="ARBA" id="ARBA00033158"/>
    </source>
</evidence>
<gene>
    <name evidence="11" type="ORF">Clopa_3087</name>
</gene>
<dbReference type="Proteomes" id="UP000013523">
    <property type="component" value="Chromosome"/>
</dbReference>
<dbReference type="EMBL" id="CP003261">
    <property type="protein sequence ID" value="AGK97908.1"/>
    <property type="molecule type" value="Genomic_DNA"/>
</dbReference>
<dbReference type="RefSeq" id="WP_015616197.1">
    <property type="nucleotide sequence ID" value="NC_021182.1"/>
</dbReference>
<comment type="subunit">
    <text evidence="8">Homodimer. Interacts with FtsZ.</text>
</comment>
<reference evidence="11 12" key="1">
    <citation type="submission" date="2012-01" db="EMBL/GenBank/DDBJ databases">
        <title>Complete sequence of chromosome of Clostridium pasteurianum BC1.</title>
        <authorList>
            <consortium name="US DOE Joint Genome Institute"/>
            <person name="Lucas S."/>
            <person name="Han J."/>
            <person name="Lapidus A."/>
            <person name="Cheng J.-F."/>
            <person name="Goodwin L."/>
            <person name="Pitluck S."/>
            <person name="Peters L."/>
            <person name="Mikhailova N."/>
            <person name="Teshima H."/>
            <person name="Detter J.C."/>
            <person name="Han C."/>
            <person name="Tapia R."/>
            <person name="Land M."/>
            <person name="Hauser L."/>
            <person name="Kyrpides N."/>
            <person name="Ivanova N."/>
            <person name="Pagani I."/>
            <person name="Dunn J."/>
            <person name="Taghavi S."/>
            <person name="Francis A."/>
            <person name="van der Lelie D."/>
            <person name="Woyke T."/>
        </authorList>
    </citation>
    <scope>NUCLEOTIDE SEQUENCE [LARGE SCALE GENOMIC DNA]</scope>
    <source>
        <strain evidence="11 12">BC1</strain>
    </source>
</reference>
<evidence type="ECO:0000313" key="11">
    <source>
        <dbReference type="EMBL" id="AGK97908.1"/>
    </source>
</evidence>
<evidence type="ECO:0000256" key="4">
    <source>
        <dbReference type="ARBA" id="ARBA00022618"/>
    </source>
</evidence>
<dbReference type="Gene3D" id="6.10.250.790">
    <property type="match status" value="1"/>
</dbReference>
<evidence type="ECO:0000256" key="10">
    <source>
        <dbReference type="SAM" id="Coils"/>
    </source>
</evidence>
<keyword evidence="4" id="KW-0132">Cell division</keyword>
<dbReference type="GO" id="GO:0005829">
    <property type="term" value="C:cytosol"/>
    <property type="evidence" value="ECO:0007669"/>
    <property type="project" value="TreeGrafter"/>
</dbReference>
<dbReference type="PATRIC" id="fig|86416.3.peg.3078"/>
<keyword evidence="10" id="KW-0175">Coiled coil</keyword>
<dbReference type="AlphaFoldDB" id="R4K5Q5"/>
<proteinExistence type="predicted"/>
<keyword evidence="5" id="KW-0717">Septation</keyword>
<evidence type="ECO:0000256" key="2">
    <source>
        <dbReference type="ARBA" id="ARBA00015195"/>
    </source>
</evidence>
<comment type="subcellular location">
    <subcellularLocation>
        <location evidence="1">Cytoplasm</location>
    </subcellularLocation>
</comment>
<dbReference type="GO" id="GO:0000917">
    <property type="term" value="P:division septum assembly"/>
    <property type="evidence" value="ECO:0007669"/>
    <property type="project" value="UniProtKB-KW"/>
</dbReference>